<keyword evidence="2" id="KW-1185">Reference proteome</keyword>
<dbReference type="InterPro" id="IPR053842">
    <property type="entry name" value="NikA-like"/>
</dbReference>
<dbReference type="STRING" id="709015.GCA_000472485_02487"/>
<evidence type="ECO:0008006" key="3">
    <source>
        <dbReference type="Google" id="ProtNLM"/>
    </source>
</evidence>
<proteinExistence type="predicted"/>
<dbReference type="Proteomes" id="UP000266292">
    <property type="component" value="Chromosome"/>
</dbReference>
<sequence>MKTETTVPQGKRARRRKKHPKNCMLTVRMTTTEKLLITGKARSAGMKTAEWLRAAAKTAVVSPKFSPEDATVLRQLTGMFNDLNLIAGLAAQEGLLSLQNNCRQTVKKINQLLSYLNSDDRKGIHQ</sequence>
<protein>
    <recommendedName>
        <fullName evidence="3">Mobilization protein</fullName>
    </recommendedName>
</protein>
<organism evidence="1 2">
    <name type="scientific">Pontibacter actiniarum</name>
    <dbReference type="NCBI Taxonomy" id="323450"/>
    <lineage>
        <taxon>Bacteria</taxon>
        <taxon>Pseudomonadati</taxon>
        <taxon>Bacteroidota</taxon>
        <taxon>Cytophagia</taxon>
        <taxon>Cytophagales</taxon>
        <taxon>Hymenobacteraceae</taxon>
        <taxon>Pontibacter</taxon>
    </lineage>
</organism>
<dbReference type="KEGG" id="pact:CA264_12280"/>
<dbReference type="AlphaFoldDB" id="A0A1X9YTK7"/>
<dbReference type="RefSeq" id="WP_025607549.1">
    <property type="nucleotide sequence ID" value="NZ_CP021235.1"/>
</dbReference>
<reference evidence="2" key="1">
    <citation type="submission" date="2017-05" db="EMBL/GenBank/DDBJ databases">
        <authorList>
            <person name="Ray J."/>
            <person name="Price M."/>
            <person name="Deutschbauer A."/>
        </authorList>
    </citation>
    <scope>NUCLEOTIDE SEQUENCE [LARGE SCALE GENOMIC DNA]</scope>
    <source>
        <strain evidence="2">DSM 19842</strain>
    </source>
</reference>
<accession>A0A1X9YTK7</accession>
<dbReference type="Pfam" id="PF21983">
    <property type="entry name" value="NikA-like"/>
    <property type="match status" value="1"/>
</dbReference>
<gene>
    <name evidence="1" type="ORF">CA264_12280</name>
</gene>
<name>A0A1X9YTK7_9BACT</name>
<dbReference type="EMBL" id="CP021235">
    <property type="protein sequence ID" value="ARS36144.1"/>
    <property type="molecule type" value="Genomic_DNA"/>
</dbReference>
<dbReference type="OrthoDB" id="3268254at2"/>
<evidence type="ECO:0000313" key="2">
    <source>
        <dbReference type="Proteomes" id="UP000266292"/>
    </source>
</evidence>
<evidence type="ECO:0000313" key="1">
    <source>
        <dbReference type="EMBL" id="ARS36144.1"/>
    </source>
</evidence>